<gene>
    <name evidence="1" type="ORF">C1H46_025304</name>
</gene>
<dbReference type="AlphaFoldDB" id="A0A540LRP7"/>
<organism evidence="1 2">
    <name type="scientific">Malus baccata</name>
    <name type="common">Siberian crab apple</name>
    <name type="synonym">Pyrus baccata</name>
    <dbReference type="NCBI Taxonomy" id="106549"/>
    <lineage>
        <taxon>Eukaryota</taxon>
        <taxon>Viridiplantae</taxon>
        <taxon>Streptophyta</taxon>
        <taxon>Embryophyta</taxon>
        <taxon>Tracheophyta</taxon>
        <taxon>Spermatophyta</taxon>
        <taxon>Magnoliopsida</taxon>
        <taxon>eudicotyledons</taxon>
        <taxon>Gunneridae</taxon>
        <taxon>Pentapetalae</taxon>
        <taxon>rosids</taxon>
        <taxon>fabids</taxon>
        <taxon>Rosales</taxon>
        <taxon>Rosaceae</taxon>
        <taxon>Amygdaloideae</taxon>
        <taxon>Maleae</taxon>
        <taxon>Malus</taxon>
    </lineage>
</organism>
<evidence type="ECO:0000313" key="1">
    <source>
        <dbReference type="EMBL" id="TQD89135.1"/>
    </source>
</evidence>
<comment type="caution">
    <text evidence="1">The sequence shown here is derived from an EMBL/GenBank/DDBJ whole genome shotgun (WGS) entry which is preliminary data.</text>
</comment>
<proteinExistence type="predicted"/>
<dbReference type="STRING" id="106549.A0A540LRP7"/>
<reference evidence="1 2" key="1">
    <citation type="journal article" date="2019" name="G3 (Bethesda)">
        <title>Sequencing of a Wild Apple (Malus baccata) Genome Unravels the Differences Between Cultivated and Wild Apple Species Regarding Disease Resistance and Cold Tolerance.</title>
        <authorList>
            <person name="Chen X."/>
        </authorList>
    </citation>
    <scope>NUCLEOTIDE SEQUENCE [LARGE SCALE GENOMIC DNA]</scope>
    <source>
        <strain evidence="2">cv. Shandingzi</strain>
        <tissue evidence="1">Leaves</tissue>
    </source>
</reference>
<accession>A0A540LRP7</accession>
<dbReference type="EMBL" id="VIEB01000490">
    <property type="protein sequence ID" value="TQD89135.1"/>
    <property type="molecule type" value="Genomic_DNA"/>
</dbReference>
<dbReference type="Proteomes" id="UP000315295">
    <property type="component" value="Unassembled WGS sequence"/>
</dbReference>
<sequence length="55" mass="6261">MLIIYFVHAAGAFERLFMISYLDSEILIIRDAAGVPEVLTRLESPLEESVIEYES</sequence>
<name>A0A540LRP7_MALBA</name>
<evidence type="ECO:0000313" key="2">
    <source>
        <dbReference type="Proteomes" id="UP000315295"/>
    </source>
</evidence>
<keyword evidence="2" id="KW-1185">Reference proteome</keyword>
<protein>
    <submittedName>
        <fullName evidence="1">Uncharacterized protein</fullName>
    </submittedName>
</protein>